<dbReference type="Gene3D" id="3.30.70.1660">
    <property type="match status" value="1"/>
</dbReference>
<keyword evidence="3 5" id="KW-0488">Methylation</keyword>
<organism evidence="10 11">
    <name type="scientific">Candidatus Fervidibacter japonicus</name>
    <dbReference type="NCBI Taxonomy" id="2035412"/>
    <lineage>
        <taxon>Bacteria</taxon>
        <taxon>Candidatus Fervidibacterota</taxon>
        <taxon>Candidatus Fervidibacter</taxon>
    </lineage>
</organism>
<dbReference type="NCBIfam" id="NF001859">
    <property type="entry name" value="PRK00591.1"/>
    <property type="match status" value="1"/>
</dbReference>
<keyword evidence="5" id="KW-0963">Cytoplasm</keyword>
<dbReference type="InterPro" id="IPR004373">
    <property type="entry name" value="RF-1"/>
</dbReference>
<dbReference type="Gene3D" id="3.30.160.20">
    <property type="match status" value="1"/>
</dbReference>
<feature type="domain" description="Peptide chain release factor" evidence="9">
    <location>
        <begin position="63"/>
        <end position="177"/>
    </location>
</feature>
<dbReference type="Gene3D" id="6.10.140.1950">
    <property type="match status" value="1"/>
</dbReference>
<protein>
    <recommendedName>
        <fullName evidence="5 6">Peptide chain release factor 1</fullName>
        <shortName evidence="5">RF-1</shortName>
    </recommendedName>
</protein>
<comment type="function">
    <text evidence="1 5">Peptide chain release factor 1 directs the termination of translation in response to the peptide chain termination codons UAG and UAA.</text>
</comment>
<dbReference type="InterPro" id="IPR000352">
    <property type="entry name" value="Pep_chain_release_fac_I"/>
</dbReference>
<feature type="coiled-coil region" evidence="7">
    <location>
        <begin position="5"/>
        <end position="71"/>
    </location>
</feature>
<dbReference type="SUPFAM" id="SSF75620">
    <property type="entry name" value="Release factor"/>
    <property type="match status" value="1"/>
</dbReference>
<reference evidence="11" key="1">
    <citation type="submission" date="2017-09" db="EMBL/GenBank/DDBJ databases">
        <title>Metaegenomics of thermophilic ammonia-oxidizing enrichment culture.</title>
        <authorList>
            <person name="Kato S."/>
            <person name="Suzuki K."/>
        </authorList>
    </citation>
    <scope>NUCLEOTIDE SEQUENCE [LARGE SCALE GENOMIC DNA]</scope>
</reference>
<dbReference type="InterPro" id="IPR005139">
    <property type="entry name" value="PCRF"/>
</dbReference>
<comment type="PTM">
    <text evidence="5">Methylated by PrmC. Methylation increases the termination efficiency of RF1.</text>
</comment>
<gene>
    <name evidence="5 10" type="primary">prfA</name>
    <name evidence="10" type="ORF">HRbin17_01351</name>
</gene>
<sequence length="364" mass="42043">MHRQLNALEEELQAIEAELANPETARDSTRLQALMRRHGELLPIVERYREYKRLLERERQAREILAAENDEGLLKLAQEELAEIVPQREALEAELAEALMPKDPNEGKDLVMEIRAGTGGEEAALFARDLCRMYLRYAERKGWKAEIVYESPSALGGYKEVILHISGKDAWKLLRYESGVHRVQRVPVTESSGRIHTSAATVAVLPEAEEAEVELREDDLEVETFRSSGPGGQHMQKNETAVRIRHKPTGIVVECQDERSQHQNRMKALRILRTRLLEMKRQEQETALHRQRRQQIKSGDRSDKDRTYNFIQNRVTDHRYDITLYNLKDILDGDLDELLTEIRRKEIQRWLTSVGAEPQTVAAQ</sequence>
<dbReference type="Pfam" id="PF03462">
    <property type="entry name" value="PCRF"/>
    <property type="match status" value="1"/>
</dbReference>
<feature type="region of interest" description="Disordered" evidence="8">
    <location>
        <begin position="283"/>
        <end position="305"/>
    </location>
</feature>
<dbReference type="Pfam" id="PF00472">
    <property type="entry name" value="RF-1"/>
    <property type="match status" value="1"/>
</dbReference>
<dbReference type="PANTHER" id="PTHR43804">
    <property type="entry name" value="LD18447P"/>
    <property type="match status" value="1"/>
</dbReference>
<feature type="modified residue" description="N5-methylglutamine" evidence="5">
    <location>
        <position position="233"/>
    </location>
</feature>
<evidence type="ECO:0000313" key="10">
    <source>
        <dbReference type="EMBL" id="GBC98835.1"/>
    </source>
</evidence>
<evidence type="ECO:0000256" key="8">
    <source>
        <dbReference type="SAM" id="MobiDB-lite"/>
    </source>
</evidence>
<dbReference type="GO" id="GO:0016149">
    <property type="term" value="F:translation release factor activity, codon specific"/>
    <property type="evidence" value="ECO:0007669"/>
    <property type="project" value="UniProtKB-UniRule"/>
</dbReference>
<accession>A0A2H5XCE9</accession>
<evidence type="ECO:0000256" key="2">
    <source>
        <dbReference type="ARBA" id="ARBA00010835"/>
    </source>
</evidence>
<evidence type="ECO:0000256" key="5">
    <source>
        <dbReference type="HAMAP-Rule" id="MF_00093"/>
    </source>
</evidence>
<dbReference type="FunFam" id="3.30.70.1660:FF:000002">
    <property type="entry name" value="Peptide chain release factor 1"/>
    <property type="match status" value="1"/>
</dbReference>
<evidence type="ECO:0000256" key="4">
    <source>
        <dbReference type="ARBA" id="ARBA00022917"/>
    </source>
</evidence>
<dbReference type="InterPro" id="IPR050057">
    <property type="entry name" value="Prokaryotic/Mito_RF"/>
</dbReference>
<dbReference type="FunFam" id="3.30.160.20:FF:000004">
    <property type="entry name" value="Peptide chain release factor 1"/>
    <property type="match status" value="1"/>
</dbReference>
<dbReference type="Proteomes" id="UP000236173">
    <property type="component" value="Unassembled WGS sequence"/>
</dbReference>
<dbReference type="SMART" id="SM00937">
    <property type="entry name" value="PCRF"/>
    <property type="match status" value="1"/>
</dbReference>
<comment type="subcellular location">
    <subcellularLocation>
        <location evidence="5">Cytoplasm</location>
    </subcellularLocation>
</comment>
<keyword evidence="4 5" id="KW-0648">Protein biosynthesis</keyword>
<dbReference type="NCBIfam" id="TIGR00019">
    <property type="entry name" value="prfA"/>
    <property type="match status" value="1"/>
</dbReference>
<dbReference type="EMBL" id="BEHT01000016">
    <property type="protein sequence ID" value="GBC98835.1"/>
    <property type="molecule type" value="Genomic_DNA"/>
</dbReference>
<dbReference type="HAMAP" id="MF_00093">
    <property type="entry name" value="Rel_fac_1"/>
    <property type="match status" value="1"/>
</dbReference>
<proteinExistence type="inferred from homology"/>
<evidence type="ECO:0000256" key="3">
    <source>
        <dbReference type="ARBA" id="ARBA00022481"/>
    </source>
</evidence>
<dbReference type="GO" id="GO:0005737">
    <property type="term" value="C:cytoplasm"/>
    <property type="evidence" value="ECO:0007669"/>
    <property type="project" value="UniProtKB-SubCell"/>
</dbReference>
<evidence type="ECO:0000313" key="11">
    <source>
        <dbReference type="Proteomes" id="UP000236173"/>
    </source>
</evidence>
<comment type="caution">
    <text evidence="10">The sequence shown here is derived from an EMBL/GenBank/DDBJ whole genome shotgun (WGS) entry which is preliminary data.</text>
</comment>
<name>A0A2H5XCE9_9BACT</name>
<comment type="similarity">
    <text evidence="2 5">Belongs to the prokaryotic/mitochondrial release factor family.</text>
</comment>
<dbReference type="PANTHER" id="PTHR43804:SF7">
    <property type="entry name" value="LD18447P"/>
    <property type="match status" value="1"/>
</dbReference>
<evidence type="ECO:0000259" key="9">
    <source>
        <dbReference type="SMART" id="SM00937"/>
    </source>
</evidence>
<evidence type="ECO:0000256" key="7">
    <source>
        <dbReference type="SAM" id="Coils"/>
    </source>
</evidence>
<keyword evidence="7" id="KW-0175">Coiled coil</keyword>
<evidence type="ECO:0000256" key="6">
    <source>
        <dbReference type="NCBIfam" id="TIGR00019"/>
    </source>
</evidence>
<evidence type="ECO:0000256" key="1">
    <source>
        <dbReference type="ARBA" id="ARBA00002986"/>
    </source>
</evidence>
<dbReference type="InterPro" id="IPR045853">
    <property type="entry name" value="Pep_chain_release_fac_I_sf"/>
</dbReference>
<dbReference type="AlphaFoldDB" id="A0A2H5XCE9"/>